<dbReference type="SUPFAM" id="SSF55961">
    <property type="entry name" value="Bet v1-like"/>
    <property type="match status" value="1"/>
</dbReference>
<dbReference type="InterPro" id="IPR023393">
    <property type="entry name" value="START-like_dom_sf"/>
</dbReference>
<proteinExistence type="inferred from homology"/>
<evidence type="ECO:0000256" key="3">
    <source>
        <dbReference type="ARBA" id="ARBA00024947"/>
    </source>
</evidence>
<dbReference type="PANTHER" id="PTHR12901:SF10">
    <property type="entry name" value="COENZYME Q-BINDING PROTEIN COQ10, MITOCHONDRIAL"/>
    <property type="match status" value="1"/>
</dbReference>
<accession>A0A0J9SM44</accession>
<evidence type="ECO:0000256" key="2">
    <source>
        <dbReference type="ARBA" id="ARBA00011814"/>
    </source>
</evidence>
<protein>
    <recommendedName>
        <fullName evidence="4">Coenzyme Q-binding protein COQ10 START domain-containing protein</fullName>
    </recommendedName>
</protein>
<dbReference type="InterPro" id="IPR044996">
    <property type="entry name" value="COQ10-like"/>
</dbReference>
<dbReference type="GO" id="GO:0048039">
    <property type="term" value="F:ubiquinone binding"/>
    <property type="evidence" value="ECO:0007669"/>
    <property type="project" value="InterPro"/>
</dbReference>
<dbReference type="Gene3D" id="3.30.530.20">
    <property type="match status" value="1"/>
</dbReference>
<gene>
    <name evidence="5" type="ORF">PVIIG_05469</name>
</gene>
<dbReference type="Pfam" id="PF03364">
    <property type="entry name" value="Polyketide_cyc"/>
    <property type="match status" value="1"/>
</dbReference>
<feature type="domain" description="Coenzyme Q-binding protein COQ10 START" evidence="4">
    <location>
        <begin position="72"/>
        <end position="186"/>
    </location>
</feature>
<evidence type="ECO:0000256" key="1">
    <source>
        <dbReference type="ARBA" id="ARBA00006885"/>
    </source>
</evidence>
<comment type="subunit">
    <text evidence="2">Interacts with coenzyme Q.</text>
</comment>
<evidence type="ECO:0000313" key="5">
    <source>
        <dbReference type="EMBL" id="KMZ83047.1"/>
    </source>
</evidence>
<dbReference type="EMBL" id="KQ234149">
    <property type="protein sequence ID" value="KMZ83047.1"/>
    <property type="molecule type" value="Genomic_DNA"/>
</dbReference>
<evidence type="ECO:0000259" key="4">
    <source>
        <dbReference type="Pfam" id="PF03364"/>
    </source>
</evidence>
<dbReference type="AlphaFoldDB" id="A0A0J9SM44"/>
<dbReference type="InterPro" id="IPR005031">
    <property type="entry name" value="COQ10_START"/>
</dbReference>
<name>A0A0J9SM44_PLAVI</name>
<comment type="similarity">
    <text evidence="1">Belongs to the COQ10 family.</text>
</comment>
<comment type="function">
    <text evidence="3">Required for the function of coenzyme Q in the respiratory chain. May serve as a chaperone or may be involved in the transport of Q6 from its site of synthesis to the catalytic sites of the respiratory complexes.</text>
</comment>
<evidence type="ECO:0000313" key="6">
    <source>
        <dbReference type="Proteomes" id="UP000053562"/>
    </source>
</evidence>
<sequence>MRGTPLAHIAKKNAPSQALVQSVTTGSRCSYRGYHRCRSYSLFRNQLWTPSEDVTYRKSLDVICQSHVFFYTVLDVDRYSHFLPYVTKSKITHKAEQHFRAVLQIENLLFRESYDSLIRFKVPTTVKVSSADTNLFSHLTTEWVIEEKPGCIHVDFYISFRLKNRVYQNFMRMYIREMGKKILHAFIREARANSARDVDSLFRHLLER</sequence>
<reference evidence="5 6" key="1">
    <citation type="submission" date="2011-08" db="EMBL/GenBank/DDBJ databases">
        <title>The Genome Sequence of Plasmodium vivax India VII.</title>
        <authorList>
            <consortium name="The Broad Institute Genome Sequencing Platform"/>
            <consortium name="The Broad Institute Genome Sequencing Center for Infectious Disease"/>
            <person name="Neafsey D."/>
            <person name="Carlton J."/>
            <person name="Barnwell J."/>
            <person name="Collins W."/>
            <person name="Escalante A."/>
            <person name="Mullikin J."/>
            <person name="Saul A."/>
            <person name="Guigo R."/>
            <person name="Camara F."/>
            <person name="Young S.K."/>
            <person name="Zeng Q."/>
            <person name="Gargeya S."/>
            <person name="Fitzgerald M."/>
            <person name="Haas B."/>
            <person name="Abouelleil A."/>
            <person name="Alvarado L."/>
            <person name="Arachchi H.M."/>
            <person name="Berlin A."/>
            <person name="Brown A."/>
            <person name="Chapman S.B."/>
            <person name="Chen Z."/>
            <person name="Dunbar C."/>
            <person name="Freedman E."/>
            <person name="Gearin G."/>
            <person name="Gellesch M."/>
            <person name="Goldberg J."/>
            <person name="Griggs A."/>
            <person name="Gujja S."/>
            <person name="Heiman D."/>
            <person name="Howarth C."/>
            <person name="Larson L."/>
            <person name="Lui A."/>
            <person name="MacDonald P.J.P."/>
            <person name="Montmayeur A."/>
            <person name="Murphy C."/>
            <person name="Neiman D."/>
            <person name="Pearson M."/>
            <person name="Priest M."/>
            <person name="Roberts A."/>
            <person name="Saif S."/>
            <person name="Shea T."/>
            <person name="Shenoy N."/>
            <person name="Sisk P."/>
            <person name="Stolte C."/>
            <person name="Sykes S."/>
            <person name="Wortman J."/>
            <person name="Nusbaum C."/>
            <person name="Birren B."/>
        </authorList>
    </citation>
    <scope>NUCLEOTIDE SEQUENCE [LARGE SCALE GENOMIC DNA]</scope>
    <source>
        <strain evidence="5 6">India VII</strain>
    </source>
</reference>
<dbReference type="Proteomes" id="UP000053562">
    <property type="component" value="Unassembled WGS sequence"/>
</dbReference>
<dbReference type="GO" id="GO:0005739">
    <property type="term" value="C:mitochondrion"/>
    <property type="evidence" value="ECO:0007669"/>
    <property type="project" value="TreeGrafter"/>
</dbReference>
<dbReference type="OrthoDB" id="292693at2759"/>
<organism evidence="5 6">
    <name type="scientific">Plasmodium vivax India VII</name>
    <dbReference type="NCBI Taxonomy" id="1077284"/>
    <lineage>
        <taxon>Eukaryota</taxon>
        <taxon>Sar</taxon>
        <taxon>Alveolata</taxon>
        <taxon>Apicomplexa</taxon>
        <taxon>Aconoidasida</taxon>
        <taxon>Haemosporida</taxon>
        <taxon>Plasmodiidae</taxon>
        <taxon>Plasmodium</taxon>
        <taxon>Plasmodium (Plasmodium)</taxon>
    </lineage>
</organism>
<dbReference type="CDD" id="cd07813">
    <property type="entry name" value="COQ10p_like"/>
    <property type="match status" value="1"/>
</dbReference>
<dbReference type="PANTHER" id="PTHR12901">
    <property type="entry name" value="SPERM PROTEIN HOMOLOG"/>
    <property type="match status" value="1"/>
</dbReference>
<dbReference type="GO" id="GO:0045333">
    <property type="term" value="P:cellular respiration"/>
    <property type="evidence" value="ECO:0007669"/>
    <property type="project" value="InterPro"/>
</dbReference>